<dbReference type="AlphaFoldDB" id="A0A3M7S001"/>
<proteinExistence type="predicted"/>
<reference evidence="1 2" key="1">
    <citation type="journal article" date="2018" name="Sci. Rep.">
        <title>Genomic signatures of local adaptation to the degree of environmental predictability in rotifers.</title>
        <authorList>
            <person name="Franch-Gras L."/>
            <person name="Hahn C."/>
            <person name="Garcia-Roger E.M."/>
            <person name="Carmona M.J."/>
            <person name="Serra M."/>
            <person name="Gomez A."/>
        </authorList>
    </citation>
    <scope>NUCLEOTIDE SEQUENCE [LARGE SCALE GENOMIC DNA]</scope>
    <source>
        <strain evidence="1">HYR1</strain>
    </source>
</reference>
<comment type="caution">
    <text evidence="1">The sequence shown here is derived from an EMBL/GenBank/DDBJ whole genome shotgun (WGS) entry which is preliminary data.</text>
</comment>
<evidence type="ECO:0000313" key="2">
    <source>
        <dbReference type="Proteomes" id="UP000276133"/>
    </source>
</evidence>
<protein>
    <submittedName>
        <fullName evidence="1">Uncharacterized protein</fullName>
    </submittedName>
</protein>
<gene>
    <name evidence="1" type="ORF">BpHYR1_038926</name>
</gene>
<evidence type="ECO:0000313" key="1">
    <source>
        <dbReference type="EMBL" id="RNA29143.1"/>
    </source>
</evidence>
<sequence length="76" mass="8920">MELGSVEAMISEGLEFHCKNFEIGVNLSAKVVKNYEKDVPKKARKMPQNDPKILFKNRFEPLRTIYWFKNTLFQAI</sequence>
<accession>A0A3M7S001</accession>
<dbReference type="Proteomes" id="UP000276133">
    <property type="component" value="Unassembled WGS sequence"/>
</dbReference>
<keyword evidence="2" id="KW-1185">Reference proteome</keyword>
<organism evidence="1 2">
    <name type="scientific">Brachionus plicatilis</name>
    <name type="common">Marine rotifer</name>
    <name type="synonym">Brachionus muelleri</name>
    <dbReference type="NCBI Taxonomy" id="10195"/>
    <lineage>
        <taxon>Eukaryota</taxon>
        <taxon>Metazoa</taxon>
        <taxon>Spiralia</taxon>
        <taxon>Gnathifera</taxon>
        <taxon>Rotifera</taxon>
        <taxon>Eurotatoria</taxon>
        <taxon>Monogononta</taxon>
        <taxon>Pseudotrocha</taxon>
        <taxon>Ploima</taxon>
        <taxon>Brachionidae</taxon>
        <taxon>Brachionus</taxon>
    </lineage>
</organism>
<name>A0A3M7S001_BRAPC</name>
<dbReference type="EMBL" id="REGN01002275">
    <property type="protein sequence ID" value="RNA29143.1"/>
    <property type="molecule type" value="Genomic_DNA"/>
</dbReference>